<feature type="signal peptide" evidence="1">
    <location>
        <begin position="1"/>
        <end position="19"/>
    </location>
</feature>
<keyword evidence="3" id="KW-1185">Reference proteome</keyword>
<dbReference type="Proteomes" id="UP001141619">
    <property type="component" value="Unassembled WGS sequence"/>
</dbReference>
<accession>A0A9X3TYP5</accession>
<evidence type="ECO:0000256" key="1">
    <source>
        <dbReference type="SAM" id="SignalP"/>
    </source>
</evidence>
<organism evidence="2 3">
    <name type="scientific">Govanella unica</name>
    <dbReference type="NCBI Taxonomy" id="2975056"/>
    <lineage>
        <taxon>Bacteria</taxon>
        <taxon>Pseudomonadati</taxon>
        <taxon>Pseudomonadota</taxon>
        <taxon>Alphaproteobacteria</taxon>
        <taxon>Emcibacterales</taxon>
        <taxon>Govanellaceae</taxon>
        <taxon>Govanella</taxon>
    </lineage>
</organism>
<dbReference type="AlphaFoldDB" id="A0A9X3TYP5"/>
<feature type="chain" id="PRO_5040796856" evidence="1">
    <location>
        <begin position="20"/>
        <end position="135"/>
    </location>
</feature>
<reference evidence="2" key="2">
    <citation type="journal article" date="2023" name="Syst. Appl. Microbiol.">
        <title>Govania unica gen. nov., sp. nov., a rare biosphere bacterium that represents a novel family in the class Alphaproteobacteria.</title>
        <authorList>
            <person name="Vandamme P."/>
            <person name="Peeters C."/>
            <person name="Hettiarachchi A."/>
            <person name="Cnockaert M."/>
            <person name="Carlier A."/>
        </authorList>
    </citation>
    <scope>NUCLEOTIDE SEQUENCE</scope>
    <source>
        <strain evidence="2">LMG 31809</strain>
    </source>
</reference>
<dbReference type="RefSeq" id="WP_274944093.1">
    <property type="nucleotide sequence ID" value="NZ_JANWOI010000003.1"/>
</dbReference>
<protein>
    <submittedName>
        <fullName evidence="2">Uncharacterized protein</fullName>
    </submittedName>
</protein>
<evidence type="ECO:0000313" key="2">
    <source>
        <dbReference type="EMBL" id="MDA5194390.1"/>
    </source>
</evidence>
<dbReference type="EMBL" id="JANWOI010000003">
    <property type="protein sequence ID" value="MDA5194390.1"/>
    <property type="molecule type" value="Genomic_DNA"/>
</dbReference>
<gene>
    <name evidence="2" type="ORF">NYP16_10550</name>
</gene>
<comment type="caution">
    <text evidence="2">The sequence shown here is derived from an EMBL/GenBank/DDBJ whole genome shotgun (WGS) entry which is preliminary data.</text>
</comment>
<keyword evidence="1" id="KW-0732">Signal</keyword>
<evidence type="ECO:0000313" key="3">
    <source>
        <dbReference type="Proteomes" id="UP001141619"/>
    </source>
</evidence>
<reference evidence="2" key="1">
    <citation type="submission" date="2022-08" db="EMBL/GenBank/DDBJ databases">
        <authorList>
            <person name="Vandamme P."/>
            <person name="Hettiarachchi A."/>
            <person name="Peeters C."/>
            <person name="Cnockaert M."/>
            <person name="Carlier A."/>
        </authorList>
    </citation>
    <scope>NUCLEOTIDE SEQUENCE</scope>
    <source>
        <strain evidence="2">LMG 31809</strain>
    </source>
</reference>
<name>A0A9X3TYP5_9PROT</name>
<sequence length="135" mass="14988">MKFISSLLIAGLMTSSAWADKPKPVEETMIEIYHIVPGQHEAFLESIKKLDEINVSVGLPPRQLYIHSDGAGWDFVLIQPATTPADKKEALAAAMVKANMPSGPKYFFESRKFIQRHDDTVAQGPTTASDYLARR</sequence>
<proteinExistence type="predicted"/>